<evidence type="ECO:0000256" key="1">
    <source>
        <dbReference type="SAM" id="MobiDB-lite"/>
    </source>
</evidence>
<protein>
    <submittedName>
        <fullName evidence="2">Uncharacterized protein</fullName>
    </submittedName>
</protein>
<feature type="region of interest" description="Disordered" evidence="1">
    <location>
        <begin position="48"/>
        <end position="71"/>
    </location>
</feature>
<sequence>MADRFELADSAEAPANQVSVPRWAALKHAYVSRLSKSERAALAVTAELAQNPVNPPNGDPFADPFADPADS</sequence>
<comment type="caution">
    <text evidence="2">The sequence shown here is derived from an EMBL/GenBank/DDBJ whole genome shotgun (WGS) entry which is preliminary data.</text>
</comment>
<feature type="compositionally biased region" description="Low complexity" evidence="1">
    <location>
        <begin position="59"/>
        <end position="71"/>
    </location>
</feature>
<evidence type="ECO:0000313" key="2">
    <source>
        <dbReference type="EMBL" id="TFC81975.1"/>
    </source>
</evidence>
<dbReference type="EMBL" id="SOGN01000029">
    <property type="protein sequence ID" value="TFC81975.1"/>
    <property type="molecule type" value="Genomic_DNA"/>
</dbReference>
<dbReference type="Proteomes" id="UP000298433">
    <property type="component" value="Unassembled WGS sequence"/>
</dbReference>
<organism evidence="2 3">
    <name type="scientific">Cryobacterium cheniae</name>
    <dbReference type="NCBI Taxonomy" id="1259262"/>
    <lineage>
        <taxon>Bacteria</taxon>
        <taxon>Bacillati</taxon>
        <taxon>Actinomycetota</taxon>
        <taxon>Actinomycetes</taxon>
        <taxon>Micrococcales</taxon>
        <taxon>Microbacteriaceae</taxon>
        <taxon>Cryobacterium</taxon>
    </lineage>
</organism>
<keyword evidence="3" id="KW-1185">Reference proteome</keyword>
<dbReference type="RefSeq" id="WP_134369363.1">
    <property type="nucleotide sequence ID" value="NZ_SOGN01000029.1"/>
</dbReference>
<proteinExistence type="predicted"/>
<dbReference type="AlphaFoldDB" id="A0A4R8XS96"/>
<accession>A0A4R8XS96</accession>
<name>A0A4R8XS96_9MICO</name>
<evidence type="ECO:0000313" key="3">
    <source>
        <dbReference type="Proteomes" id="UP000298433"/>
    </source>
</evidence>
<reference evidence="2 3" key="1">
    <citation type="submission" date="2019-03" db="EMBL/GenBank/DDBJ databases">
        <title>Genomics of glacier-inhabiting Cryobacterium strains.</title>
        <authorList>
            <person name="Liu Q."/>
            <person name="Xin Y.-H."/>
        </authorList>
    </citation>
    <scope>NUCLEOTIDE SEQUENCE [LARGE SCALE GENOMIC DNA]</scope>
    <source>
        <strain evidence="2 3">TMT2-48-2</strain>
    </source>
</reference>
<gene>
    <name evidence="2" type="ORF">E3T23_05375</name>
</gene>